<keyword evidence="1" id="KW-1133">Transmembrane helix</keyword>
<name>A0A938YF07_9ACTN</name>
<evidence type="ECO:0000313" key="3">
    <source>
        <dbReference type="Proteomes" id="UP000663792"/>
    </source>
</evidence>
<dbReference type="AlphaFoldDB" id="A0A938YF07"/>
<feature type="transmembrane region" description="Helical" evidence="1">
    <location>
        <begin position="50"/>
        <end position="73"/>
    </location>
</feature>
<proteinExistence type="predicted"/>
<keyword evidence="3" id="KW-1185">Reference proteome</keyword>
<comment type="caution">
    <text evidence="2">The sequence shown here is derived from an EMBL/GenBank/DDBJ whole genome shotgun (WGS) entry which is preliminary data.</text>
</comment>
<dbReference type="EMBL" id="JAERWK010000007">
    <property type="protein sequence ID" value="MBM9466640.1"/>
    <property type="molecule type" value="Genomic_DNA"/>
</dbReference>
<evidence type="ECO:0000256" key="1">
    <source>
        <dbReference type="SAM" id="Phobius"/>
    </source>
</evidence>
<reference evidence="2" key="1">
    <citation type="submission" date="2021-01" db="EMBL/GenBank/DDBJ databases">
        <title>YIM 132084 draft genome.</title>
        <authorList>
            <person name="An D."/>
        </authorList>
    </citation>
    <scope>NUCLEOTIDE SEQUENCE</scope>
    <source>
        <strain evidence="2">YIM 132084</strain>
    </source>
</reference>
<keyword evidence="1" id="KW-0472">Membrane</keyword>
<accession>A0A938YF07</accession>
<organism evidence="2 3">
    <name type="scientific">Nakamurella leprariae</name>
    <dbReference type="NCBI Taxonomy" id="2803911"/>
    <lineage>
        <taxon>Bacteria</taxon>
        <taxon>Bacillati</taxon>
        <taxon>Actinomycetota</taxon>
        <taxon>Actinomycetes</taxon>
        <taxon>Nakamurellales</taxon>
        <taxon>Nakamurellaceae</taxon>
        <taxon>Nakamurella</taxon>
    </lineage>
</organism>
<gene>
    <name evidence="2" type="ORF">JL106_05005</name>
</gene>
<dbReference type="RefSeq" id="WP_205259604.1">
    <property type="nucleotide sequence ID" value="NZ_JAERWK010000007.1"/>
</dbReference>
<sequence>MHDFDAFAGELRDQPLAPAAQEQHLALLRSLPDPGERPVTPAARRRRGRVIGGLAIGAVLAVGGGTAVAIGAFSTATDTATGYCYASADLDESVTNRMEFAAAGTPDRPEDASAVALDVCAAYWRSGVFAGGRGDPDRAPTGGSAPVPSLVACVLPDGKAGVFPGDATTCHGLGLSTLRP</sequence>
<keyword evidence="1" id="KW-0812">Transmembrane</keyword>
<evidence type="ECO:0000313" key="2">
    <source>
        <dbReference type="EMBL" id="MBM9466640.1"/>
    </source>
</evidence>
<dbReference type="Proteomes" id="UP000663792">
    <property type="component" value="Unassembled WGS sequence"/>
</dbReference>
<protein>
    <submittedName>
        <fullName evidence="2">Uncharacterized protein</fullName>
    </submittedName>
</protein>